<dbReference type="AlphaFoldDB" id="X6MG85"/>
<feature type="coiled-coil region" evidence="1">
    <location>
        <begin position="253"/>
        <end position="319"/>
    </location>
</feature>
<evidence type="ECO:0000256" key="1">
    <source>
        <dbReference type="SAM" id="Coils"/>
    </source>
</evidence>
<name>X6MG85_RETFI</name>
<organism evidence="2 3">
    <name type="scientific">Reticulomyxa filosa</name>
    <dbReference type="NCBI Taxonomy" id="46433"/>
    <lineage>
        <taxon>Eukaryota</taxon>
        <taxon>Sar</taxon>
        <taxon>Rhizaria</taxon>
        <taxon>Retaria</taxon>
        <taxon>Foraminifera</taxon>
        <taxon>Monothalamids</taxon>
        <taxon>Reticulomyxidae</taxon>
        <taxon>Reticulomyxa</taxon>
    </lineage>
</organism>
<sequence length="386" mass="45530">MSDDIEVANKPSYHQNKQNVATRFEDNKTLEIKLSMPNKTEYIECLHLFGEVIPERTQLEVNPYKVIITLQVLCFFINKKEKQDSGIQVKIRENVSSGTSQGTKAPWTKRGDWNKISKETTQELENEKPDGDKTLQKLHPKERFNGWKSAQNKRNWTKFDDVSRAKKEAKEMSDWITVLSGQNAKLKAQISKLQIKLQELIKKLEELQKVCFLKETAKGKWDRVGTSDKQIKTRHRRKATGIRKNDSRVRPIQDNMSAKIKEEMEEKEQKLEDNDEDIDVKVVKLDAMLEHSEKVVQKYKQKIELLEKENEQISEKQRNCVVEMNDLHRVAKSTQQRSFKHKYYFVFDYVSLNNEKNTKYFKVNESKNEFCKKNFRSNLLDTFIFL</sequence>
<keyword evidence="3" id="KW-1185">Reference proteome</keyword>
<reference evidence="2 3" key="1">
    <citation type="journal article" date="2013" name="Curr. Biol.">
        <title>The Genome of the Foraminiferan Reticulomyxa filosa.</title>
        <authorList>
            <person name="Glockner G."/>
            <person name="Hulsmann N."/>
            <person name="Schleicher M."/>
            <person name="Noegel A.A."/>
            <person name="Eichinger L."/>
            <person name="Gallinger C."/>
            <person name="Pawlowski J."/>
            <person name="Sierra R."/>
            <person name="Euteneuer U."/>
            <person name="Pillet L."/>
            <person name="Moustafa A."/>
            <person name="Platzer M."/>
            <person name="Groth M."/>
            <person name="Szafranski K."/>
            <person name="Schliwa M."/>
        </authorList>
    </citation>
    <scope>NUCLEOTIDE SEQUENCE [LARGE SCALE GENOMIC DNA]</scope>
</reference>
<dbReference type="EMBL" id="ASPP01021203">
    <property type="protein sequence ID" value="ETO12691.1"/>
    <property type="molecule type" value="Genomic_DNA"/>
</dbReference>
<dbReference type="Proteomes" id="UP000023152">
    <property type="component" value="Unassembled WGS sequence"/>
</dbReference>
<evidence type="ECO:0000313" key="2">
    <source>
        <dbReference type="EMBL" id="ETO12691.1"/>
    </source>
</evidence>
<comment type="caution">
    <text evidence="2">The sequence shown here is derived from an EMBL/GenBank/DDBJ whole genome shotgun (WGS) entry which is preliminary data.</text>
</comment>
<evidence type="ECO:0000313" key="3">
    <source>
        <dbReference type="Proteomes" id="UP000023152"/>
    </source>
</evidence>
<feature type="coiled-coil region" evidence="1">
    <location>
        <begin position="176"/>
        <end position="210"/>
    </location>
</feature>
<gene>
    <name evidence="2" type="ORF">RFI_24684</name>
</gene>
<keyword evidence="1" id="KW-0175">Coiled coil</keyword>
<proteinExistence type="predicted"/>
<protein>
    <submittedName>
        <fullName evidence="2">Putative surface protein</fullName>
    </submittedName>
</protein>
<accession>X6MG85</accession>
<dbReference type="OrthoDB" id="1898560at2759"/>